<gene>
    <name evidence="2" type="ORF">Bca52824_088914</name>
</gene>
<sequence>MLSPAKCESEDPTSQLDLLHSSPRSEPERLSLVLSLPNPAEAEMSTSRRSTRNNCNSPKEIGGGEGAQSPRITDNVSSVPITGKSGSSKRKISSAPVKVSCNAMQVS</sequence>
<dbReference type="Proteomes" id="UP000886595">
    <property type="component" value="Unassembled WGS sequence"/>
</dbReference>
<organism evidence="2 3">
    <name type="scientific">Brassica carinata</name>
    <name type="common">Ethiopian mustard</name>
    <name type="synonym">Abyssinian cabbage</name>
    <dbReference type="NCBI Taxonomy" id="52824"/>
    <lineage>
        <taxon>Eukaryota</taxon>
        <taxon>Viridiplantae</taxon>
        <taxon>Streptophyta</taxon>
        <taxon>Embryophyta</taxon>
        <taxon>Tracheophyta</taxon>
        <taxon>Spermatophyta</taxon>
        <taxon>Magnoliopsida</taxon>
        <taxon>eudicotyledons</taxon>
        <taxon>Gunneridae</taxon>
        <taxon>Pentapetalae</taxon>
        <taxon>rosids</taxon>
        <taxon>malvids</taxon>
        <taxon>Brassicales</taxon>
        <taxon>Brassicaceae</taxon>
        <taxon>Brassiceae</taxon>
        <taxon>Brassica</taxon>
    </lineage>
</organism>
<feature type="compositionally biased region" description="Polar residues" evidence="1">
    <location>
        <begin position="70"/>
        <end position="80"/>
    </location>
</feature>
<feature type="region of interest" description="Disordered" evidence="1">
    <location>
        <begin position="1"/>
        <end position="107"/>
    </location>
</feature>
<feature type="compositionally biased region" description="Polar residues" evidence="1">
    <location>
        <begin position="44"/>
        <end position="57"/>
    </location>
</feature>
<protein>
    <submittedName>
        <fullName evidence="2">Uncharacterized protein</fullName>
    </submittedName>
</protein>
<name>A0A8X7TQ04_BRACI</name>
<reference evidence="2 3" key="1">
    <citation type="submission" date="2020-02" db="EMBL/GenBank/DDBJ databases">
        <authorList>
            <person name="Ma Q."/>
            <person name="Huang Y."/>
            <person name="Song X."/>
            <person name="Pei D."/>
        </authorList>
    </citation>
    <scope>NUCLEOTIDE SEQUENCE [LARGE SCALE GENOMIC DNA]</scope>
    <source>
        <strain evidence="2">Sxm20200214</strain>
        <tissue evidence="2">Leaf</tissue>
    </source>
</reference>
<evidence type="ECO:0000256" key="1">
    <source>
        <dbReference type="SAM" id="MobiDB-lite"/>
    </source>
</evidence>
<evidence type="ECO:0000313" key="3">
    <source>
        <dbReference type="Proteomes" id="UP000886595"/>
    </source>
</evidence>
<dbReference type="AlphaFoldDB" id="A0A8X7TQ04"/>
<dbReference type="EMBL" id="JAAMPC010000017">
    <property type="protein sequence ID" value="KAG2249286.1"/>
    <property type="molecule type" value="Genomic_DNA"/>
</dbReference>
<keyword evidence="3" id="KW-1185">Reference proteome</keyword>
<comment type="caution">
    <text evidence="2">The sequence shown here is derived from an EMBL/GenBank/DDBJ whole genome shotgun (WGS) entry which is preliminary data.</text>
</comment>
<proteinExistence type="predicted"/>
<dbReference type="OrthoDB" id="10597181at2759"/>
<evidence type="ECO:0000313" key="2">
    <source>
        <dbReference type="EMBL" id="KAG2249286.1"/>
    </source>
</evidence>
<accession>A0A8X7TQ04</accession>